<dbReference type="RefSeq" id="WP_068445405.1">
    <property type="nucleotide sequence ID" value="NZ_CP013862.1"/>
</dbReference>
<dbReference type="FunFam" id="3.40.50.720:FF:000084">
    <property type="entry name" value="Short-chain dehydrogenase reductase"/>
    <property type="match status" value="1"/>
</dbReference>
<dbReference type="KEGG" id="lao:AOX59_10640"/>
<dbReference type="InterPro" id="IPR001303">
    <property type="entry name" value="Aldolase_II/adducin_N"/>
</dbReference>
<evidence type="ECO:0000256" key="2">
    <source>
        <dbReference type="ARBA" id="ARBA00023002"/>
    </source>
</evidence>
<dbReference type="PANTHER" id="PTHR43669:SF8">
    <property type="entry name" value="SHORT-CHAIN TYPE DEHYDROGENASE_REDUCTASE-RELATED"/>
    <property type="match status" value="1"/>
</dbReference>
<dbReference type="Pfam" id="PF13561">
    <property type="entry name" value="adh_short_C2"/>
    <property type="match status" value="1"/>
</dbReference>
<dbReference type="SUPFAM" id="SSF53639">
    <property type="entry name" value="AraD/HMP-PK domain-like"/>
    <property type="match status" value="1"/>
</dbReference>
<evidence type="ECO:0000313" key="5">
    <source>
        <dbReference type="Proteomes" id="UP000050331"/>
    </source>
</evidence>
<reference evidence="4 5" key="1">
    <citation type="submission" date="2016-01" db="EMBL/GenBank/DDBJ databases">
        <title>Complete genome sequence of strain Lentibacillus amyloliquefaciens LAM0015T isolated from saline sediment.</title>
        <authorList>
            <person name="Wang J.-L."/>
            <person name="He M.-X."/>
        </authorList>
    </citation>
    <scope>NUCLEOTIDE SEQUENCE [LARGE SCALE GENOMIC DNA]</scope>
    <source>
        <strain evidence="4 5">LAM0015</strain>
    </source>
</reference>
<dbReference type="AlphaFoldDB" id="A0A0U4F5Z8"/>
<accession>A0A0U4F5Z8</accession>
<dbReference type="Pfam" id="PF00596">
    <property type="entry name" value="Aldolase_II"/>
    <property type="match status" value="1"/>
</dbReference>
<dbReference type="OrthoDB" id="9774430at2"/>
<dbReference type="SUPFAM" id="SSF51735">
    <property type="entry name" value="NAD(P)-binding Rossmann-fold domains"/>
    <property type="match status" value="1"/>
</dbReference>
<evidence type="ECO:0000313" key="4">
    <source>
        <dbReference type="EMBL" id="ALX49014.1"/>
    </source>
</evidence>
<dbReference type="GO" id="GO:0008206">
    <property type="term" value="P:bile acid metabolic process"/>
    <property type="evidence" value="ECO:0007669"/>
    <property type="project" value="UniProtKB-ARBA"/>
</dbReference>
<dbReference type="InterPro" id="IPR002347">
    <property type="entry name" value="SDR_fam"/>
</dbReference>
<gene>
    <name evidence="4" type="ORF">AOX59_10640</name>
</gene>
<evidence type="ECO:0000259" key="3">
    <source>
        <dbReference type="SMART" id="SM01007"/>
    </source>
</evidence>
<dbReference type="EMBL" id="CP013862">
    <property type="protein sequence ID" value="ALX49014.1"/>
    <property type="molecule type" value="Genomic_DNA"/>
</dbReference>
<dbReference type="STRING" id="1472767.AOX59_10640"/>
<dbReference type="PANTHER" id="PTHR43669">
    <property type="entry name" value="5-KETO-D-GLUCONATE 5-REDUCTASE"/>
    <property type="match status" value="1"/>
</dbReference>
<name>A0A0U4F5Z8_9BACI</name>
<keyword evidence="2" id="KW-0560">Oxidoreductase</keyword>
<dbReference type="NCBIfam" id="NF006189">
    <property type="entry name" value="PRK08324.1-3"/>
    <property type="match status" value="1"/>
</dbReference>
<dbReference type="GO" id="GO:0016491">
    <property type="term" value="F:oxidoreductase activity"/>
    <property type="evidence" value="ECO:0007669"/>
    <property type="project" value="UniProtKB-KW"/>
</dbReference>
<evidence type="ECO:0000256" key="1">
    <source>
        <dbReference type="ARBA" id="ARBA00006484"/>
    </source>
</evidence>
<dbReference type="NCBIfam" id="TIGR02632">
    <property type="entry name" value="RhaD_aldol-ADH"/>
    <property type="match status" value="1"/>
</dbReference>
<dbReference type="Gene3D" id="3.40.225.10">
    <property type="entry name" value="Class II aldolase/adducin N-terminal domain"/>
    <property type="match status" value="1"/>
</dbReference>
<feature type="domain" description="Class II aldolase/adducin N-terminal" evidence="3">
    <location>
        <begin position="19"/>
        <end position="218"/>
    </location>
</feature>
<protein>
    <submittedName>
        <fullName evidence="4">Short-chain dehydrogenase</fullName>
    </submittedName>
</protein>
<sequence>MVQNRWDKSKNSNETGLDELVYRSNLLGQDRSVANWGGGNTSAKTTETDFKGDEIEVMWVKGSGSDLATMGAKNFTGLKMEDIRPLEEKEDMSDEDMVAYLSHCMIDSKHPRSSIETLLHAFLPFKHVDHTHPDAIVSIACAGNGQEIAKEIFGERFVWIPYIRPGFKLSKMIAEGVRNNPNAELIIMEKHGLVTWGETSKESYDKTISIIQEAEDYIESKAKGKTLFGGQKYETLSKNERESILTQILPVIRGQVSTDKKMIVTNDDSDTVLEFVNSKDAKELSQIGAACPDHLVHTKRAPLYVEWDPASKDVNQLIESVKNGISFFKEEYVAYFERNKSEGDTITETAPRVVLIPGIGMVNTGKSWSAANVSESLYHRAVSVMGGSTVIGNFVSLNEAESFAIEYWSLELYKLSLAPPEAEFSRQVGFVTGGAGGIGGATCKRLLSEGAHVVVADIDMDGAENLAAEINERYGTNRAYAVKMDVTKEEEVEEAIKKSVLKYGGLDIIVNNAGLASSSKFEETTMDKWNLNMNVLVTGYFLVARESFKLMKEQEIGGSMVFVGSKNSIYAGKNAAAYSTAKAAEVHLARTVAADGGEHGIRVNSVLPDAVIRGSKIWDSNWKEERASSYGIDADELEEHYRKRTILNVNILPEDIAESIAFLLSSKAAKTTGCMVTVDGGVAAAFTR</sequence>
<dbReference type="InterPro" id="IPR036291">
    <property type="entry name" value="NAD(P)-bd_dom_sf"/>
</dbReference>
<dbReference type="NCBIfam" id="NF006190">
    <property type="entry name" value="PRK08324.1-4"/>
    <property type="match status" value="1"/>
</dbReference>
<proteinExistence type="inferred from homology"/>
<dbReference type="Gene3D" id="3.40.50.720">
    <property type="entry name" value="NAD(P)-binding Rossmann-like Domain"/>
    <property type="match status" value="1"/>
</dbReference>
<comment type="similarity">
    <text evidence="1">Belongs to the short-chain dehydrogenases/reductases (SDR) family.</text>
</comment>
<dbReference type="Proteomes" id="UP000050331">
    <property type="component" value="Chromosome"/>
</dbReference>
<organism evidence="4 5">
    <name type="scientific">Lentibacillus amyloliquefaciens</name>
    <dbReference type="NCBI Taxonomy" id="1472767"/>
    <lineage>
        <taxon>Bacteria</taxon>
        <taxon>Bacillati</taxon>
        <taxon>Bacillota</taxon>
        <taxon>Bacilli</taxon>
        <taxon>Bacillales</taxon>
        <taxon>Bacillaceae</taxon>
        <taxon>Lentibacillus</taxon>
    </lineage>
</organism>
<dbReference type="SMART" id="SM01007">
    <property type="entry name" value="Aldolase_II"/>
    <property type="match status" value="1"/>
</dbReference>
<keyword evidence="5" id="KW-1185">Reference proteome</keyword>
<dbReference type="InterPro" id="IPR013454">
    <property type="entry name" value="Bifunc_RhaD/ADH"/>
</dbReference>
<dbReference type="PRINTS" id="PR00081">
    <property type="entry name" value="GDHRDH"/>
</dbReference>
<dbReference type="InterPro" id="IPR036409">
    <property type="entry name" value="Aldolase_II/adducin_N_sf"/>
</dbReference>